<dbReference type="RefSeq" id="WP_183115400.1">
    <property type="nucleotide sequence ID" value="NZ_JABEQG010000003.1"/>
</dbReference>
<keyword evidence="3" id="KW-0378">Hydrolase</keyword>
<evidence type="ECO:0000256" key="2">
    <source>
        <dbReference type="ARBA" id="ARBA00022670"/>
    </source>
</evidence>
<name>A0A7W4FCL0_GLUDI</name>
<dbReference type="Pfam" id="PF04586">
    <property type="entry name" value="Peptidase_S78"/>
    <property type="match status" value="1"/>
</dbReference>
<keyword evidence="1" id="KW-1188">Viral release from host cell</keyword>
<evidence type="ECO:0000313" key="5">
    <source>
        <dbReference type="EMBL" id="MBB2155288.1"/>
    </source>
</evidence>
<dbReference type="Proteomes" id="UP000550787">
    <property type="component" value="Unassembled WGS sequence"/>
</dbReference>
<organism evidence="5 6">
    <name type="scientific">Gluconacetobacter diazotrophicus</name>
    <name type="common">Acetobacter diazotrophicus</name>
    <dbReference type="NCBI Taxonomy" id="33996"/>
    <lineage>
        <taxon>Bacteria</taxon>
        <taxon>Pseudomonadati</taxon>
        <taxon>Pseudomonadota</taxon>
        <taxon>Alphaproteobacteria</taxon>
        <taxon>Acetobacterales</taxon>
        <taxon>Acetobacteraceae</taxon>
        <taxon>Gluconacetobacter</taxon>
    </lineage>
</organism>
<dbReference type="AlphaFoldDB" id="A0A7W4FCL0"/>
<feature type="domain" description="Prohead serine protease" evidence="4">
    <location>
        <begin position="23"/>
        <end position="161"/>
    </location>
</feature>
<comment type="caution">
    <text evidence="5">The sequence shown here is derived from an EMBL/GenBank/DDBJ whole genome shotgun (WGS) entry which is preliminary data.</text>
</comment>
<dbReference type="EMBL" id="JABEQG010000003">
    <property type="protein sequence ID" value="MBB2155288.1"/>
    <property type="molecule type" value="Genomic_DNA"/>
</dbReference>
<evidence type="ECO:0000259" key="4">
    <source>
        <dbReference type="Pfam" id="PF04586"/>
    </source>
</evidence>
<evidence type="ECO:0000256" key="1">
    <source>
        <dbReference type="ARBA" id="ARBA00022612"/>
    </source>
</evidence>
<dbReference type="InterPro" id="IPR054613">
    <property type="entry name" value="Peptidase_S78_dom"/>
</dbReference>
<dbReference type="NCBIfam" id="TIGR01543">
    <property type="entry name" value="proheadase_HK97"/>
    <property type="match status" value="1"/>
</dbReference>
<dbReference type="GO" id="GO:0008233">
    <property type="term" value="F:peptidase activity"/>
    <property type="evidence" value="ECO:0007669"/>
    <property type="project" value="UniProtKB-KW"/>
</dbReference>
<gene>
    <name evidence="5" type="ORF">HLH33_03015</name>
</gene>
<dbReference type="GO" id="GO:0006508">
    <property type="term" value="P:proteolysis"/>
    <property type="evidence" value="ECO:0007669"/>
    <property type="project" value="UniProtKB-KW"/>
</dbReference>
<sequence>MTLARGISETRFSAGIMPAGDGLILKGLAVPYGKPAQLPGFSEQFAPHALRAACEGQDILALQDHDMGKLLGRTRSGTLALHDQPDGLHFTLSLPDTERGREVYALAKRGDLGGVSVGFSDPADEWQGRENRIIHSARLHEISIISAHPAYGETFVEPRSRPVVDSVDLATVRAREIEILRLQCDFS</sequence>
<proteinExistence type="predicted"/>
<evidence type="ECO:0000256" key="3">
    <source>
        <dbReference type="ARBA" id="ARBA00022801"/>
    </source>
</evidence>
<dbReference type="InterPro" id="IPR006433">
    <property type="entry name" value="Prohead_protease"/>
</dbReference>
<keyword evidence="2 5" id="KW-0645">Protease</keyword>
<reference evidence="5 6" key="1">
    <citation type="submission" date="2020-04" db="EMBL/GenBank/DDBJ databases">
        <title>Description of novel Gluconacetobacter.</title>
        <authorList>
            <person name="Sombolestani A."/>
        </authorList>
    </citation>
    <scope>NUCLEOTIDE SEQUENCE [LARGE SCALE GENOMIC DNA]</scope>
    <source>
        <strain evidence="5 6">LMG 7603</strain>
    </source>
</reference>
<evidence type="ECO:0000313" key="6">
    <source>
        <dbReference type="Proteomes" id="UP000550787"/>
    </source>
</evidence>
<accession>A0A7W4FCL0</accession>
<protein>
    <submittedName>
        <fullName evidence="5">HK97 family phage prohead protease</fullName>
    </submittedName>
</protein>